<accession>A0A2C6KRE2</accession>
<proteinExistence type="predicted"/>
<evidence type="ECO:0000313" key="2">
    <source>
        <dbReference type="Proteomes" id="UP000221165"/>
    </source>
</evidence>
<dbReference type="AlphaFoldDB" id="A0A2C6KRE2"/>
<dbReference type="Proteomes" id="UP000221165">
    <property type="component" value="Unassembled WGS sequence"/>
</dbReference>
<dbReference type="GeneID" id="94429506"/>
<dbReference type="EMBL" id="MIGC01003053">
    <property type="protein sequence ID" value="PHJ20037.1"/>
    <property type="molecule type" value="Genomic_DNA"/>
</dbReference>
<comment type="caution">
    <text evidence="1">The sequence shown here is derived from an EMBL/GenBank/DDBJ whole genome shotgun (WGS) entry which is preliminary data.</text>
</comment>
<keyword evidence="2" id="KW-1185">Reference proteome</keyword>
<gene>
    <name evidence="1" type="ORF">CSUI_006130</name>
</gene>
<reference evidence="1 2" key="1">
    <citation type="journal article" date="2017" name="Int. J. Parasitol.">
        <title>The genome of the protozoan parasite Cystoisospora suis and a reverse vaccinology approach to identify vaccine candidates.</title>
        <authorList>
            <person name="Palmieri N."/>
            <person name="Shrestha A."/>
            <person name="Ruttkowski B."/>
            <person name="Beck T."/>
            <person name="Vogl C."/>
            <person name="Tomley F."/>
            <person name="Blake D.P."/>
            <person name="Joachim A."/>
        </authorList>
    </citation>
    <scope>NUCLEOTIDE SEQUENCE [LARGE SCALE GENOMIC DNA]</scope>
    <source>
        <strain evidence="1 2">Wien I</strain>
    </source>
</reference>
<dbReference type="VEuPathDB" id="ToxoDB:CSUI_006130"/>
<dbReference type="RefSeq" id="XP_067921728.1">
    <property type="nucleotide sequence ID" value="XM_068066295.1"/>
</dbReference>
<evidence type="ECO:0000313" key="1">
    <source>
        <dbReference type="EMBL" id="PHJ20037.1"/>
    </source>
</evidence>
<feature type="non-terminal residue" evidence="1">
    <location>
        <position position="1"/>
    </location>
</feature>
<organism evidence="1 2">
    <name type="scientific">Cystoisospora suis</name>
    <dbReference type="NCBI Taxonomy" id="483139"/>
    <lineage>
        <taxon>Eukaryota</taxon>
        <taxon>Sar</taxon>
        <taxon>Alveolata</taxon>
        <taxon>Apicomplexa</taxon>
        <taxon>Conoidasida</taxon>
        <taxon>Coccidia</taxon>
        <taxon>Eucoccidiorida</taxon>
        <taxon>Eimeriorina</taxon>
        <taxon>Sarcocystidae</taxon>
        <taxon>Cystoisospora</taxon>
    </lineage>
</organism>
<name>A0A2C6KRE2_9APIC</name>
<sequence length="51" mass="5878">GHPRLSATRVFAPIITPHFLTKPSYFTHFFPITFQISTRCITLFTIKSHVC</sequence>
<protein>
    <submittedName>
        <fullName evidence="1">Uncharacterized protein</fullName>
    </submittedName>
</protein>